<dbReference type="RefSeq" id="XP_024335985.1">
    <property type="nucleotide sequence ID" value="XM_024489035.1"/>
</dbReference>
<dbReference type="EMBL" id="KZ110602">
    <property type="protein sequence ID" value="OSX59191.1"/>
    <property type="molecule type" value="Genomic_DNA"/>
</dbReference>
<feature type="compositionally biased region" description="Basic residues" evidence="1">
    <location>
        <begin position="48"/>
        <end position="61"/>
    </location>
</feature>
<name>A0A1X6MS23_9APHY</name>
<dbReference type="Proteomes" id="UP000194127">
    <property type="component" value="Unassembled WGS sequence"/>
</dbReference>
<dbReference type="InterPro" id="IPR053183">
    <property type="entry name" value="ASL1"/>
</dbReference>
<feature type="region of interest" description="Disordered" evidence="1">
    <location>
        <begin position="37"/>
        <end position="140"/>
    </location>
</feature>
<feature type="signal peptide" evidence="2">
    <location>
        <begin position="1"/>
        <end position="28"/>
    </location>
</feature>
<accession>A0A1X6MS23</accession>
<dbReference type="OrthoDB" id="5959761at2759"/>
<keyword evidence="5" id="KW-1185">Reference proteome</keyword>
<dbReference type="GO" id="GO:0009277">
    <property type="term" value="C:fungal-type cell wall"/>
    <property type="evidence" value="ECO:0007669"/>
    <property type="project" value="TreeGrafter"/>
</dbReference>
<evidence type="ECO:0000259" key="3">
    <source>
        <dbReference type="Pfam" id="PF11790"/>
    </source>
</evidence>
<dbReference type="SUPFAM" id="SSF51445">
    <property type="entry name" value="(Trans)glycosidases"/>
    <property type="match status" value="1"/>
</dbReference>
<dbReference type="InterPro" id="IPR024655">
    <property type="entry name" value="Asl1_glyco_hydro_catalytic"/>
</dbReference>
<organism evidence="4 5">
    <name type="scientific">Postia placenta MAD-698-R-SB12</name>
    <dbReference type="NCBI Taxonomy" id="670580"/>
    <lineage>
        <taxon>Eukaryota</taxon>
        <taxon>Fungi</taxon>
        <taxon>Dikarya</taxon>
        <taxon>Basidiomycota</taxon>
        <taxon>Agaricomycotina</taxon>
        <taxon>Agaricomycetes</taxon>
        <taxon>Polyporales</taxon>
        <taxon>Adustoporiaceae</taxon>
        <taxon>Rhodonia</taxon>
    </lineage>
</organism>
<dbReference type="STRING" id="670580.A0A1X6MS23"/>
<evidence type="ECO:0000313" key="5">
    <source>
        <dbReference type="Proteomes" id="UP000194127"/>
    </source>
</evidence>
<feature type="chain" id="PRO_5012936817" evidence="2">
    <location>
        <begin position="29"/>
        <end position="384"/>
    </location>
</feature>
<dbReference type="PROSITE" id="PS51257">
    <property type="entry name" value="PROKAR_LIPOPROTEIN"/>
    <property type="match status" value="1"/>
</dbReference>
<protein>
    <submittedName>
        <fullName evidence="4">Glycoside hydrolase family 128 protein</fullName>
    </submittedName>
</protein>
<dbReference type="InterPro" id="IPR017853">
    <property type="entry name" value="GH"/>
</dbReference>
<evidence type="ECO:0000313" key="4">
    <source>
        <dbReference type="EMBL" id="OSX59191.1"/>
    </source>
</evidence>
<sequence length="384" mass="41365">MGAKLINLMAMASLAVIACTYAPASVSALSVPNHHQGRHAAHEAIAKRTTKKRSLSKRCKTRPSSSSVWSSSSSTDAASETSSATWEPSSTYVPPTTSWTPEPTTSWTPTTTWTPTSTWTPTTSSTYSAPSPSSAPSGGSGKIGIAWDGGNDASLGNFKTGQVSYLYTWSPWKPTDADQYGYEFWAMLPNTDSDSISAFEQNVVAGYATTVMGFNEPDISTQSNLDPNDAAGLWMQYIQPKKDLGYKLISPAVSSGSGGIPWLQQFMAACTECTFDGCAMHYYGTDAGDFISYVQNFHSTFNCPVHVTEFADQNFGGGAQASMDEIWAFYAQVNPWLDSTDYVASYFQFGVLSDLDGVNTLNALMGSDGQPTSLGYTYINNNWS</sequence>
<feature type="domain" description="Asl1-like glycosyl hydrolase catalytic" evidence="3">
    <location>
        <begin position="144"/>
        <end position="378"/>
    </location>
</feature>
<gene>
    <name evidence="4" type="ORF">POSPLADRAFT_1183855</name>
</gene>
<dbReference type="Pfam" id="PF11790">
    <property type="entry name" value="Glyco_hydro_cc"/>
    <property type="match status" value="1"/>
</dbReference>
<feature type="compositionally biased region" description="Low complexity" evidence="1">
    <location>
        <begin position="62"/>
        <end position="137"/>
    </location>
</feature>
<dbReference type="GO" id="GO:0016787">
    <property type="term" value="F:hydrolase activity"/>
    <property type="evidence" value="ECO:0007669"/>
    <property type="project" value="UniProtKB-KW"/>
</dbReference>
<reference evidence="4 5" key="1">
    <citation type="submission" date="2017-04" db="EMBL/GenBank/DDBJ databases">
        <title>Genome Sequence of the Model Brown-Rot Fungus Postia placenta SB12.</title>
        <authorList>
            <consortium name="DOE Joint Genome Institute"/>
            <person name="Gaskell J."/>
            <person name="Kersten P."/>
            <person name="Larrondo L.F."/>
            <person name="Canessa P."/>
            <person name="Martinez D."/>
            <person name="Hibbett D."/>
            <person name="Schmoll M."/>
            <person name="Kubicek C.P."/>
            <person name="Martinez A.T."/>
            <person name="Yadav J."/>
            <person name="Master E."/>
            <person name="Magnuson J.K."/>
            <person name="James T."/>
            <person name="Yaver D."/>
            <person name="Berka R."/>
            <person name="Labutti K."/>
            <person name="Lipzen A."/>
            <person name="Aerts A."/>
            <person name="Barry K."/>
            <person name="Henrissat B."/>
            <person name="Blanchette R."/>
            <person name="Grigoriev I."/>
            <person name="Cullen D."/>
        </authorList>
    </citation>
    <scope>NUCLEOTIDE SEQUENCE [LARGE SCALE GENOMIC DNA]</scope>
    <source>
        <strain evidence="4 5">MAD-698-R-SB12</strain>
    </source>
</reference>
<dbReference type="PANTHER" id="PTHR34154">
    <property type="entry name" value="ALKALI-SENSITIVE LINKAGE PROTEIN 1"/>
    <property type="match status" value="1"/>
</dbReference>
<keyword evidence="4" id="KW-0378">Hydrolase</keyword>
<dbReference type="AlphaFoldDB" id="A0A1X6MS23"/>
<evidence type="ECO:0000256" key="2">
    <source>
        <dbReference type="SAM" id="SignalP"/>
    </source>
</evidence>
<dbReference type="GeneID" id="36333984"/>
<keyword evidence="2" id="KW-0732">Signal</keyword>
<proteinExistence type="predicted"/>
<dbReference type="GO" id="GO:0071966">
    <property type="term" value="P:fungal-type cell wall polysaccharide metabolic process"/>
    <property type="evidence" value="ECO:0007669"/>
    <property type="project" value="TreeGrafter"/>
</dbReference>
<evidence type="ECO:0000256" key="1">
    <source>
        <dbReference type="SAM" id="MobiDB-lite"/>
    </source>
</evidence>
<dbReference type="PANTHER" id="PTHR34154:SF3">
    <property type="entry name" value="ALKALI-SENSITIVE LINKAGE PROTEIN 1"/>
    <property type="match status" value="1"/>
</dbReference>